<accession>A0A1F8ECB8</accession>
<proteinExistence type="predicted"/>
<reference evidence="1 2" key="1">
    <citation type="journal article" date="2016" name="Nat. Commun.">
        <title>Thousands of microbial genomes shed light on interconnected biogeochemical processes in an aquifer system.</title>
        <authorList>
            <person name="Anantharaman K."/>
            <person name="Brown C.T."/>
            <person name="Hug L.A."/>
            <person name="Sharon I."/>
            <person name="Castelle C.J."/>
            <person name="Probst A.J."/>
            <person name="Thomas B.C."/>
            <person name="Singh A."/>
            <person name="Wilkins M.J."/>
            <person name="Karaoz U."/>
            <person name="Brodie E.L."/>
            <person name="Williams K.H."/>
            <person name="Hubbard S.S."/>
            <person name="Banfield J.F."/>
        </authorList>
    </citation>
    <scope>NUCLEOTIDE SEQUENCE [LARGE SCALE GENOMIC DNA]</scope>
</reference>
<dbReference type="STRING" id="1802661.A2649_02705"/>
<organism evidence="1 2">
    <name type="scientific">Candidatus Yanofskybacteria bacterium RIFCSPHIGHO2_01_FULL_41_26</name>
    <dbReference type="NCBI Taxonomy" id="1802661"/>
    <lineage>
        <taxon>Bacteria</taxon>
        <taxon>Candidatus Yanofskyibacteriota</taxon>
    </lineage>
</organism>
<evidence type="ECO:0000313" key="2">
    <source>
        <dbReference type="Proteomes" id="UP000176893"/>
    </source>
</evidence>
<comment type="caution">
    <text evidence="1">The sequence shown here is derived from an EMBL/GenBank/DDBJ whole genome shotgun (WGS) entry which is preliminary data.</text>
</comment>
<sequence>MIETILEKLARLLQLIWLPRFRKVEHEIGYKLIFQNIPSEYINGWMACEMTKTWKRFGLDVEKGANYFTMGSVHNGESSRFDPNSIEYQSWLGGYTIKLAHKAIWTLEDHFKLAIADQNSWLKHYGDPRPVTSIKGWNFIALGNIQVGQRSGQLYEFGCTTDDDVGSGYNTMRLRLISAWIAASFNLSNPVLKLKGYEFRPRMSDKVYGRLKLVGYIAIFDITTRVKVVLYGNGFIDETKHANTFAILKDNLLNAMKFCEIVETRTRY</sequence>
<dbReference type="AlphaFoldDB" id="A0A1F8ECB8"/>
<name>A0A1F8ECB8_9BACT</name>
<dbReference type="Proteomes" id="UP000176893">
    <property type="component" value="Unassembled WGS sequence"/>
</dbReference>
<evidence type="ECO:0000313" key="1">
    <source>
        <dbReference type="EMBL" id="OGM98463.1"/>
    </source>
</evidence>
<dbReference type="EMBL" id="MGJB01000015">
    <property type="protein sequence ID" value="OGM98463.1"/>
    <property type="molecule type" value="Genomic_DNA"/>
</dbReference>
<protein>
    <submittedName>
        <fullName evidence="1">Uncharacterized protein</fullName>
    </submittedName>
</protein>
<gene>
    <name evidence="1" type="ORF">A2649_02705</name>
</gene>